<dbReference type="InterPro" id="IPR007312">
    <property type="entry name" value="Phosphoesterase"/>
</dbReference>
<dbReference type="Proteomes" id="UP000068603">
    <property type="component" value="Unassembled WGS sequence"/>
</dbReference>
<evidence type="ECO:0000313" key="5">
    <source>
        <dbReference type="EMBL" id="KWA59329.1"/>
    </source>
</evidence>
<dbReference type="PANTHER" id="PTHR31956:SF1">
    <property type="entry name" value="NON-SPECIFIC PHOSPHOLIPASE C1"/>
    <property type="match status" value="1"/>
</dbReference>
<feature type="domain" description="Bacterial phospholipase C C-terminal" evidence="4">
    <location>
        <begin position="620"/>
        <end position="697"/>
    </location>
</feature>
<dbReference type="GO" id="GO:0016042">
    <property type="term" value="P:lipid catabolic process"/>
    <property type="evidence" value="ECO:0007669"/>
    <property type="project" value="InterPro"/>
</dbReference>
<reference evidence="5 6" key="1">
    <citation type="submission" date="2015-11" db="EMBL/GenBank/DDBJ databases">
        <title>Expanding the genomic diversity of Burkholderia species for the development of highly accurate diagnostics.</title>
        <authorList>
            <person name="Sahl J."/>
            <person name="Keim P."/>
            <person name="Wagner D."/>
        </authorList>
    </citation>
    <scope>NUCLEOTIDE SEQUENCE [LARGE SCALE GENOMIC DNA]</scope>
    <source>
        <strain evidence="5 6">MSMB1960WGS</strain>
    </source>
</reference>
<evidence type="ECO:0000313" key="6">
    <source>
        <dbReference type="Proteomes" id="UP000068603"/>
    </source>
</evidence>
<protein>
    <recommendedName>
        <fullName evidence="2">phospholipase C</fullName>
        <ecNumber evidence="2">3.1.4.3</ecNumber>
    </recommendedName>
</protein>
<evidence type="ECO:0000256" key="2">
    <source>
        <dbReference type="ARBA" id="ARBA00012018"/>
    </source>
</evidence>
<name>A0A107ZPD3_9BURK</name>
<dbReference type="AlphaFoldDB" id="A0A107ZPD3"/>
<dbReference type="InterPro" id="IPR008475">
    <property type="entry name" value="PLipase_C_C"/>
</dbReference>
<organism evidence="5">
    <name type="scientific">Burkholderia stagnalis</name>
    <dbReference type="NCBI Taxonomy" id="1503054"/>
    <lineage>
        <taxon>Bacteria</taxon>
        <taxon>Pseudomonadati</taxon>
        <taxon>Pseudomonadota</taxon>
        <taxon>Betaproteobacteria</taxon>
        <taxon>Burkholderiales</taxon>
        <taxon>Burkholderiaceae</taxon>
        <taxon>Burkholderia</taxon>
        <taxon>Burkholderia cepacia complex</taxon>
    </lineage>
</organism>
<evidence type="ECO:0000256" key="1">
    <source>
        <dbReference type="ARBA" id="ARBA00009717"/>
    </source>
</evidence>
<sequence>MPRLDRRTFLIRSAQAAGASALAAAVPESIRRALAVEPARVTGTIRDVQHIVVLMQENRAFDHYFGTFPGVRGFNDPRAVARPDGKAIWYQNYKGRDYVPWHLDTSKTWAQWMTSEYHDWDPFHQLWNEGRNDKWMAVQWPEAMGYFKRTDLPYYYPLANAFTICDAYHQSMMGPTNPNRLYLMTGRASPNPDGSQVATSNFMGDRTGTVSWTTFPERLQQAGIDWRIYQEGGVGSYRDVWNVVSSRYWIDNTNNFDCNALAWFAQFKSAPTSSPLYQRGMTARGIASLRDDVLADRLPQVSWIVPPFSSSEHPWWGPSFGEEFVSRILDALTSNPAVWAKTVFLLCYDEGDGFYDHVTAPVPPWKAGKGLSTVSVEGEIEQQSGLPIGLGTRVPLIAISPWSKGGWTCSEVFDHTSVIRFIEKRFVDDHPGVYETNITPWRRAVCGDLSSAFDFAGDADAAVPADLLNLTATKAQLDNAYWVQYYLAKPSYPAGYPAENAPLPVQEPGQRKLRPVPYELFVEAALDVRAGVLNVSFANNGKALPGNAAGTSAAVFHVHDALAQNGPRFYTIQNGRVLSDQWWPVRDTQGRYDLAAYGPNGFYRRFKGGATASAALLDVSVAYRVDGGLVVRMRNAGNARLTATITDNGYGVAPRAGAIEPGATVETVWNLAGSGGWYDLSVTVDADADYLRALAGHVETGAASITDPLFARVTGSAA</sequence>
<dbReference type="Gene3D" id="3.40.720.10">
    <property type="entry name" value="Alkaline Phosphatase, subunit A"/>
    <property type="match status" value="2"/>
</dbReference>
<comment type="caution">
    <text evidence="5">The sequence shown here is derived from an EMBL/GenBank/DDBJ whole genome shotgun (WGS) entry which is preliminary data.</text>
</comment>
<dbReference type="GO" id="GO:0034480">
    <property type="term" value="F:phosphatidylcholine phospholipase C activity"/>
    <property type="evidence" value="ECO:0007669"/>
    <property type="project" value="UniProtKB-EC"/>
</dbReference>
<dbReference type="STRING" id="1503054.WT74_31550"/>
<dbReference type="Pfam" id="PF05506">
    <property type="entry name" value="PLipase_C_C"/>
    <property type="match status" value="2"/>
</dbReference>
<feature type="domain" description="Bacterial phospholipase C C-terminal" evidence="4">
    <location>
        <begin position="514"/>
        <end position="608"/>
    </location>
</feature>
<keyword evidence="3" id="KW-0378">Hydrolase</keyword>
<dbReference type="InterPro" id="IPR017850">
    <property type="entry name" value="Alkaline_phosphatase_core_sf"/>
</dbReference>
<dbReference type="Pfam" id="PF04185">
    <property type="entry name" value="Phosphoesterase"/>
    <property type="match status" value="1"/>
</dbReference>
<dbReference type="EMBL" id="LPHB01000055">
    <property type="protein sequence ID" value="KWA59329.1"/>
    <property type="molecule type" value="Genomic_DNA"/>
</dbReference>
<dbReference type="EC" id="3.1.4.3" evidence="2"/>
<dbReference type="PANTHER" id="PTHR31956">
    <property type="entry name" value="NON-SPECIFIC PHOSPHOLIPASE C4-RELATED"/>
    <property type="match status" value="1"/>
</dbReference>
<proteinExistence type="inferred from homology"/>
<gene>
    <name evidence="5" type="ORF">WT44_00830</name>
</gene>
<dbReference type="PROSITE" id="PS51318">
    <property type="entry name" value="TAT"/>
    <property type="match status" value="1"/>
</dbReference>
<evidence type="ECO:0000259" key="4">
    <source>
        <dbReference type="Pfam" id="PF05506"/>
    </source>
</evidence>
<dbReference type="NCBIfam" id="TIGR03396">
    <property type="entry name" value="PC_PLC"/>
    <property type="match status" value="1"/>
</dbReference>
<accession>A0A107ZPD3</accession>
<evidence type="ECO:0000256" key="3">
    <source>
        <dbReference type="ARBA" id="ARBA00022801"/>
    </source>
</evidence>
<dbReference type="InterPro" id="IPR017767">
    <property type="entry name" value="PC-PLC"/>
</dbReference>
<dbReference type="InterPro" id="IPR006311">
    <property type="entry name" value="TAT_signal"/>
</dbReference>
<comment type="similarity">
    <text evidence="1">Belongs to the bacterial phospholipase C family.</text>
</comment>
<dbReference type="RefSeq" id="WP_060149099.1">
    <property type="nucleotide sequence ID" value="NZ_LPGD01000044.1"/>
</dbReference>
<dbReference type="SUPFAM" id="SSF53649">
    <property type="entry name" value="Alkaline phosphatase-like"/>
    <property type="match status" value="1"/>
</dbReference>